<dbReference type="Pfam" id="PF01135">
    <property type="entry name" value="PCMT"/>
    <property type="match status" value="1"/>
</dbReference>
<sequence length="241" mass="24943">MTTTTLDTPSLAADTHEIGGTTVSMAPAAFDTMRHAMVASQLRTNAVNDQRVVAAMARVPREAFMPADVRALAYRDATIPLGRGRYANLPMATGRLLTEAYLTATDRVLLIGAATGYTAAVLAEIVGSVVAVESDSALLAIAREALAGTGNVELVEAPMQDGHAAGAPYDVLIVDGAIETVPDALVAQVKSGGRVTAGIAERGLTRLASGRKTDGGFALSAFVDVECVSLPGFDAPKPFRF</sequence>
<dbReference type="AlphaFoldDB" id="A0A2T5UD28"/>
<gene>
    <name evidence="4" type="ORF">C8J25_101920</name>
</gene>
<comment type="similarity">
    <text evidence="1">Belongs to the methyltransferase superfamily. L-isoaspartyl/D-aspartyl protein methyltransferase family.</text>
</comment>
<evidence type="ECO:0000313" key="5">
    <source>
        <dbReference type="Proteomes" id="UP000244013"/>
    </source>
</evidence>
<reference evidence="4 5" key="1">
    <citation type="submission" date="2018-04" db="EMBL/GenBank/DDBJ databases">
        <title>Genomic Encyclopedia of Type Strains, Phase III (KMG-III): the genomes of soil and plant-associated and newly described type strains.</title>
        <authorList>
            <person name="Whitman W."/>
        </authorList>
    </citation>
    <scope>NUCLEOTIDE SEQUENCE [LARGE SCALE GENOMIC DNA]</scope>
    <source>
        <strain evidence="4 5">MA-olki</strain>
    </source>
</reference>
<dbReference type="GO" id="GO:0004719">
    <property type="term" value="F:protein-L-isoaspartate (D-aspartate) O-methyltransferase activity"/>
    <property type="evidence" value="ECO:0007669"/>
    <property type="project" value="InterPro"/>
</dbReference>
<dbReference type="GO" id="GO:0032259">
    <property type="term" value="P:methylation"/>
    <property type="evidence" value="ECO:0007669"/>
    <property type="project" value="UniProtKB-KW"/>
</dbReference>
<dbReference type="SUPFAM" id="SSF53335">
    <property type="entry name" value="S-adenosyl-L-methionine-dependent methyltransferases"/>
    <property type="match status" value="1"/>
</dbReference>
<evidence type="ECO:0000256" key="2">
    <source>
        <dbReference type="ARBA" id="ARBA00013346"/>
    </source>
</evidence>
<dbReference type="PANTHER" id="PTHR11579:SF18">
    <property type="entry name" value="PROTEIN-L-ISOASPARTATE O-METHYLTRANSFERASE"/>
    <property type="match status" value="1"/>
</dbReference>
<keyword evidence="4" id="KW-0489">Methyltransferase</keyword>
<comment type="caution">
    <text evidence="4">The sequence shown here is derived from an EMBL/GenBank/DDBJ whole genome shotgun (WGS) entry which is preliminary data.</text>
</comment>
<dbReference type="GO" id="GO:0005737">
    <property type="term" value="C:cytoplasm"/>
    <property type="evidence" value="ECO:0007669"/>
    <property type="project" value="TreeGrafter"/>
</dbReference>
<organism evidence="4 5">
    <name type="scientific">Sphingomonas faeni</name>
    <dbReference type="NCBI Taxonomy" id="185950"/>
    <lineage>
        <taxon>Bacteria</taxon>
        <taxon>Pseudomonadati</taxon>
        <taxon>Pseudomonadota</taxon>
        <taxon>Alphaproteobacteria</taxon>
        <taxon>Sphingomonadales</taxon>
        <taxon>Sphingomonadaceae</taxon>
        <taxon>Sphingomonas</taxon>
    </lineage>
</organism>
<evidence type="ECO:0000256" key="3">
    <source>
        <dbReference type="ARBA" id="ARBA00030757"/>
    </source>
</evidence>
<proteinExistence type="inferred from homology"/>
<dbReference type="InterPro" id="IPR029063">
    <property type="entry name" value="SAM-dependent_MTases_sf"/>
</dbReference>
<dbReference type="PANTHER" id="PTHR11579">
    <property type="entry name" value="PROTEIN-L-ISOASPARTATE O-METHYLTRANSFERASE"/>
    <property type="match status" value="1"/>
</dbReference>
<accession>A0A2T5UD28</accession>
<dbReference type="InterPro" id="IPR000682">
    <property type="entry name" value="PCMT"/>
</dbReference>
<evidence type="ECO:0000313" key="4">
    <source>
        <dbReference type="EMBL" id="PTW49410.1"/>
    </source>
</evidence>
<name>A0A2T5UD28_9SPHN</name>
<dbReference type="Gene3D" id="3.40.50.150">
    <property type="entry name" value="Vaccinia Virus protein VP39"/>
    <property type="match status" value="1"/>
</dbReference>
<dbReference type="CDD" id="cd02440">
    <property type="entry name" value="AdoMet_MTases"/>
    <property type="match status" value="1"/>
</dbReference>
<evidence type="ECO:0000256" key="1">
    <source>
        <dbReference type="ARBA" id="ARBA00005369"/>
    </source>
</evidence>
<dbReference type="EMBL" id="QAYE01000001">
    <property type="protein sequence ID" value="PTW49410.1"/>
    <property type="molecule type" value="Genomic_DNA"/>
</dbReference>
<protein>
    <recommendedName>
        <fullName evidence="2">Protein-L-isoaspartate O-methyltransferase</fullName>
    </recommendedName>
    <alternativeName>
        <fullName evidence="3">Protein L-isoaspartyl methyltransferase</fullName>
    </alternativeName>
</protein>
<keyword evidence="4" id="KW-0808">Transferase</keyword>
<dbReference type="Proteomes" id="UP000244013">
    <property type="component" value="Unassembled WGS sequence"/>
</dbReference>